<dbReference type="Proteomes" id="UP001153076">
    <property type="component" value="Unassembled WGS sequence"/>
</dbReference>
<dbReference type="EMBL" id="JAKOGI010001093">
    <property type="protein sequence ID" value="KAJ8427790.1"/>
    <property type="molecule type" value="Genomic_DNA"/>
</dbReference>
<feature type="region of interest" description="Disordered" evidence="1">
    <location>
        <begin position="1"/>
        <end position="95"/>
    </location>
</feature>
<evidence type="ECO:0000313" key="3">
    <source>
        <dbReference type="Proteomes" id="UP001153076"/>
    </source>
</evidence>
<keyword evidence="3" id="KW-1185">Reference proteome</keyword>
<organism evidence="2 3">
    <name type="scientific">Carnegiea gigantea</name>
    <dbReference type="NCBI Taxonomy" id="171969"/>
    <lineage>
        <taxon>Eukaryota</taxon>
        <taxon>Viridiplantae</taxon>
        <taxon>Streptophyta</taxon>
        <taxon>Embryophyta</taxon>
        <taxon>Tracheophyta</taxon>
        <taxon>Spermatophyta</taxon>
        <taxon>Magnoliopsida</taxon>
        <taxon>eudicotyledons</taxon>
        <taxon>Gunneridae</taxon>
        <taxon>Pentapetalae</taxon>
        <taxon>Caryophyllales</taxon>
        <taxon>Cactineae</taxon>
        <taxon>Cactaceae</taxon>
        <taxon>Cactoideae</taxon>
        <taxon>Echinocereeae</taxon>
        <taxon>Carnegiea</taxon>
    </lineage>
</organism>
<sequence length="324" mass="36359">MGAGSSYSGGAQPGSVMDGEWEMSSRSEYVPLETANSTDDTISMVDKSRDAIEGSGSKGDGAEEVHVGRVEGSGKRKSRKRRREPTVEGRRRRRKAAGDGFMFDKEGRGLRGVVLVSTELTAARVKVWVPQRKAFRLAGWLVPFSIYDVALSGLPVTGKIVEFGGDNLSTTKLARTIHLCMAQYVTVKSDNLKSEKGGKRPVFRNYMKKYMKDVRRMGKYAWAEAMWCVLVEAIEEIQRKLEGPVSDVQMNGFSVLIQVIPMLRPWEEEMLVPTVRAFMKTDAFQDYVLDGGGVLSYEERLERAREQLRAEKGKHIDTLRMLEF</sequence>
<evidence type="ECO:0000313" key="2">
    <source>
        <dbReference type="EMBL" id="KAJ8427790.1"/>
    </source>
</evidence>
<evidence type="ECO:0000256" key="1">
    <source>
        <dbReference type="SAM" id="MobiDB-lite"/>
    </source>
</evidence>
<comment type="caution">
    <text evidence="2">The sequence shown here is derived from an EMBL/GenBank/DDBJ whole genome shotgun (WGS) entry which is preliminary data.</text>
</comment>
<proteinExistence type="predicted"/>
<dbReference type="AlphaFoldDB" id="A0A9Q1JP54"/>
<reference evidence="2" key="1">
    <citation type="submission" date="2022-04" db="EMBL/GenBank/DDBJ databases">
        <title>Carnegiea gigantea Genome sequencing and assembly v2.</title>
        <authorList>
            <person name="Copetti D."/>
            <person name="Sanderson M.J."/>
            <person name="Burquez A."/>
            <person name="Wojciechowski M.F."/>
        </authorList>
    </citation>
    <scope>NUCLEOTIDE SEQUENCE</scope>
    <source>
        <strain evidence="2">SGP5-SGP5p</strain>
        <tissue evidence="2">Aerial part</tissue>
    </source>
</reference>
<feature type="compositionally biased region" description="Basic and acidic residues" evidence="1">
    <location>
        <begin position="60"/>
        <end position="74"/>
    </location>
</feature>
<name>A0A9Q1JP54_9CARY</name>
<dbReference type="OrthoDB" id="723791at2759"/>
<protein>
    <submittedName>
        <fullName evidence="2">Uncharacterized protein</fullName>
    </submittedName>
</protein>
<gene>
    <name evidence="2" type="ORF">Cgig2_032849</name>
</gene>
<accession>A0A9Q1JP54</accession>